<dbReference type="PROSITE" id="PS51257">
    <property type="entry name" value="PROKAR_LIPOPROTEIN"/>
    <property type="match status" value="1"/>
</dbReference>
<accession>A0A654FRR9</accession>
<dbReference type="Proteomes" id="UP000426265">
    <property type="component" value="Unassembled WGS sequence"/>
</dbReference>
<feature type="signal peptide" evidence="1">
    <location>
        <begin position="1"/>
        <end position="29"/>
    </location>
</feature>
<dbReference type="AlphaFoldDB" id="A0A654FRR9"/>
<sequence>MGSLRVSTVVIAVVACLSILLISPTEVDGRLVCDTPAGTCTSSSTCNEQCNTWGGNYSGGECADSSFPGLSICYCCHYVGSSAEMESM</sequence>
<keyword evidence="1" id="KW-0732">Signal</keyword>
<evidence type="ECO:0000313" key="3">
    <source>
        <dbReference type="Proteomes" id="UP000426265"/>
    </source>
</evidence>
<name>A0A654FRR9_ARATH</name>
<evidence type="ECO:0000313" key="2">
    <source>
        <dbReference type="EMBL" id="VYS63525.1"/>
    </source>
</evidence>
<organism evidence="2 3">
    <name type="scientific">Arabidopsis thaliana</name>
    <name type="common">Mouse-ear cress</name>
    <dbReference type="NCBI Taxonomy" id="3702"/>
    <lineage>
        <taxon>Eukaryota</taxon>
        <taxon>Viridiplantae</taxon>
        <taxon>Streptophyta</taxon>
        <taxon>Embryophyta</taxon>
        <taxon>Tracheophyta</taxon>
        <taxon>Spermatophyta</taxon>
        <taxon>Magnoliopsida</taxon>
        <taxon>eudicotyledons</taxon>
        <taxon>Gunneridae</taxon>
        <taxon>Pentapetalae</taxon>
        <taxon>rosids</taxon>
        <taxon>malvids</taxon>
        <taxon>Brassicales</taxon>
        <taxon>Brassicaceae</taxon>
        <taxon>Camelineae</taxon>
        <taxon>Arabidopsis</taxon>
    </lineage>
</organism>
<gene>
    <name evidence="2" type="ORF">AN1_LOCUS18941</name>
</gene>
<dbReference type="ExpressionAtlas" id="A0A654FRR9">
    <property type="expression patterns" value="baseline and differential"/>
</dbReference>
<reference evidence="2 3" key="1">
    <citation type="submission" date="2019-11" db="EMBL/GenBank/DDBJ databases">
        <authorList>
            <person name="Jiao W.-B."/>
            <person name="Schneeberger K."/>
        </authorList>
    </citation>
    <scope>NUCLEOTIDE SEQUENCE [LARGE SCALE GENOMIC DNA]</scope>
    <source>
        <strain evidence="3">cv. An-1</strain>
    </source>
</reference>
<feature type="chain" id="PRO_5024818241" evidence="1">
    <location>
        <begin position="30"/>
        <end position="88"/>
    </location>
</feature>
<protein>
    <submittedName>
        <fullName evidence="2">Uncharacterized protein</fullName>
    </submittedName>
</protein>
<dbReference type="EMBL" id="CACRSJ010000109">
    <property type="protein sequence ID" value="VYS63525.1"/>
    <property type="molecule type" value="Genomic_DNA"/>
</dbReference>
<proteinExistence type="predicted"/>
<evidence type="ECO:0000256" key="1">
    <source>
        <dbReference type="SAM" id="SignalP"/>
    </source>
</evidence>